<dbReference type="PANTHER" id="PTHR43877:SF2">
    <property type="entry name" value="AMINOALKYLPHOSPHONATE N-ACETYLTRANSFERASE-RELATED"/>
    <property type="match status" value="1"/>
</dbReference>
<sequence>MASLVRCLLLSNGRRCQNGGMELRTAAPEDWQASREIRIRALSQDPDAFCSSLQREIGMADQEWRDRLERGTTVLAWDGESAVGTVTGKADPHEAGGREIVAMWVDPACRGTGLADALISRVVEWAGEDGAHEVALWVAEDNAHARSLYERTGFALTGEREPMRPGVDQVRMRRELRGASD</sequence>
<dbReference type="PANTHER" id="PTHR43877">
    <property type="entry name" value="AMINOALKYLPHOSPHONATE N-ACETYLTRANSFERASE-RELATED-RELATED"/>
    <property type="match status" value="1"/>
</dbReference>
<dbReference type="OrthoDB" id="9799092at2"/>
<dbReference type="SUPFAM" id="SSF55729">
    <property type="entry name" value="Acyl-CoA N-acyltransferases (Nat)"/>
    <property type="match status" value="1"/>
</dbReference>
<dbReference type="EMBL" id="SOFI01000003">
    <property type="protein sequence ID" value="TFB79260.1"/>
    <property type="molecule type" value="Genomic_DNA"/>
</dbReference>
<evidence type="ECO:0000313" key="5">
    <source>
        <dbReference type="Proteomes" id="UP000298488"/>
    </source>
</evidence>
<dbReference type="Pfam" id="PF00583">
    <property type="entry name" value="Acetyltransf_1"/>
    <property type="match status" value="1"/>
</dbReference>
<organism evidence="4 5">
    <name type="scientific">Terrimesophilobacter mesophilus</name>
    <dbReference type="NCBI Taxonomy" id="433647"/>
    <lineage>
        <taxon>Bacteria</taxon>
        <taxon>Bacillati</taxon>
        <taxon>Actinomycetota</taxon>
        <taxon>Actinomycetes</taxon>
        <taxon>Micrococcales</taxon>
        <taxon>Microbacteriaceae</taxon>
        <taxon>Terrimesophilobacter</taxon>
    </lineage>
</organism>
<evidence type="ECO:0000256" key="2">
    <source>
        <dbReference type="ARBA" id="ARBA00023315"/>
    </source>
</evidence>
<dbReference type="AlphaFoldDB" id="A0A4R8VAY7"/>
<feature type="domain" description="N-acetyltransferase" evidence="3">
    <location>
        <begin position="21"/>
        <end position="177"/>
    </location>
</feature>
<dbReference type="PROSITE" id="PS51186">
    <property type="entry name" value="GNAT"/>
    <property type="match status" value="1"/>
</dbReference>
<accession>A0A4R8VAY7</accession>
<dbReference type="Proteomes" id="UP000298488">
    <property type="component" value="Unassembled WGS sequence"/>
</dbReference>
<name>A0A4R8VAY7_9MICO</name>
<evidence type="ECO:0000313" key="4">
    <source>
        <dbReference type="EMBL" id="TFB79260.1"/>
    </source>
</evidence>
<dbReference type="InterPro" id="IPR016181">
    <property type="entry name" value="Acyl_CoA_acyltransferase"/>
</dbReference>
<proteinExistence type="predicted"/>
<dbReference type="GO" id="GO:0016747">
    <property type="term" value="F:acyltransferase activity, transferring groups other than amino-acyl groups"/>
    <property type="evidence" value="ECO:0007669"/>
    <property type="project" value="InterPro"/>
</dbReference>
<keyword evidence="5" id="KW-1185">Reference proteome</keyword>
<keyword evidence="2" id="KW-0012">Acyltransferase</keyword>
<reference evidence="4 5" key="1">
    <citation type="submission" date="2019-03" db="EMBL/GenBank/DDBJ databases">
        <title>Genomics of glacier-inhabiting Cryobacterium strains.</title>
        <authorList>
            <person name="Liu Q."/>
            <person name="Xin Y.-H."/>
        </authorList>
    </citation>
    <scope>NUCLEOTIDE SEQUENCE [LARGE SCALE GENOMIC DNA]</scope>
    <source>
        <strain evidence="4 5">CGMCC 1.10440</strain>
    </source>
</reference>
<protein>
    <submittedName>
        <fullName evidence="4">GNAT family N-acetyltransferase</fullName>
    </submittedName>
</protein>
<comment type="caution">
    <text evidence="4">The sequence shown here is derived from an EMBL/GenBank/DDBJ whole genome shotgun (WGS) entry which is preliminary data.</text>
</comment>
<dbReference type="Gene3D" id="3.40.630.30">
    <property type="match status" value="1"/>
</dbReference>
<evidence type="ECO:0000259" key="3">
    <source>
        <dbReference type="PROSITE" id="PS51186"/>
    </source>
</evidence>
<dbReference type="InterPro" id="IPR050832">
    <property type="entry name" value="Bact_Acetyltransf"/>
</dbReference>
<dbReference type="CDD" id="cd04301">
    <property type="entry name" value="NAT_SF"/>
    <property type="match status" value="1"/>
</dbReference>
<gene>
    <name evidence="4" type="ORF">E3N84_03840</name>
</gene>
<dbReference type="InterPro" id="IPR000182">
    <property type="entry name" value="GNAT_dom"/>
</dbReference>
<keyword evidence="1 4" id="KW-0808">Transferase</keyword>
<evidence type="ECO:0000256" key="1">
    <source>
        <dbReference type="ARBA" id="ARBA00022679"/>
    </source>
</evidence>